<accession>A0AAW2DTE7</accession>
<gene>
    <name evidence="2" type="ORF">SO802_000483</name>
</gene>
<proteinExistence type="predicted"/>
<dbReference type="InterPro" id="IPR026960">
    <property type="entry name" value="RVT-Znf"/>
</dbReference>
<comment type="caution">
    <text evidence="2">The sequence shown here is derived from an EMBL/GenBank/DDBJ whole genome shotgun (WGS) entry which is preliminary data.</text>
</comment>
<evidence type="ECO:0000313" key="2">
    <source>
        <dbReference type="EMBL" id="KAL0013414.1"/>
    </source>
</evidence>
<name>A0AAW2DTE7_9ROSI</name>
<dbReference type="Pfam" id="PF13966">
    <property type="entry name" value="zf-RVT"/>
    <property type="match status" value="1"/>
</dbReference>
<keyword evidence="3" id="KW-1185">Reference proteome</keyword>
<feature type="domain" description="Reverse transcriptase zinc-binding" evidence="1">
    <location>
        <begin position="80"/>
        <end position="150"/>
    </location>
</feature>
<evidence type="ECO:0000313" key="3">
    <source>
        <dbReference type="Proteomes" id="UP001459277"/>
    </source>
</evidence>
<protein>
    <recommendedName>
        <fullName evidence="1">Reverse transcriptase zinc-binding domain-containing protein</fullName>
    </recommendedName>
</protein>
<dbReference type="Proteomes" id="UP001459277">
    <property type="component" value="Unassembled WGS sequence"/>
</dbReference>
<organism evidence="2 3">
    <name type="scientific">Lithocarpus litseifolius</name>
    <dbReference type="NCBI Taxonomy" id="425828"/>
    <lineage>
        <taxon>Eukaryota</taxon>
        <taxon>Viridiplantae</taxon>
        <taxon>Streptophyta</taxon>
        <taxon>Embryophyta</taxon>
        <taxon>Tracheophyta</taxon>
        <taxon>Spermatophyta</taxon>
        <taxon>Magnoliopsida</taxon>
        <taxon>eudicotyledons</taxon>
        <taxon>Gunneridae</taxon>
        <taxon>Pentapetalae</taxon>
        <taxon>rosids</taxon>
        <taxon>fabids</taxon>
        <taxon>Fagales</taxon>
        <taxon>Fagaceae</taxon>
        <taxon>Lithocarpus</taxon>
    </lineage>
</organism>
<dbReference type="AlphaFoldDB" id="A0AAW2DTE7"/>
<reference evidence="2 3" key="1">
    <citation type="submission" date="2024-01" db="EMBL/GenBank/DDBJ databases">
        <title>A telomere-to-telomere, gap-free genome of sweet tea (Lithocarpus litseifolius).</title>
        <authorList>
            <person name="Zhou J."/>
        </authorList>
    </citation>
    <scope>NUCLEOTIDE SEQUENCE [LARGE SCALE GENOMIC DNA]</scope>
    <source>
        <strain evidence="2">Zhou-2022a</strain>
        <tissue evidence="2">Leaf</tissue>
    </source>
</reference>
<sequence>MVFSLIDSVSRWWKINAIRALFLPFDADTILKIPLSHNLPKDKLIWFRNKRGEFIVKSAYFIATKLLDTKDEGECSTGDPNAYLWKKLWTLKLPTEIKIFSWRACVNGLPVLTNMVAKGMQVCCVCPICGEEPESLIHALISCDYALSVWCLWQGYPIELLLNAKDYTSLVHQISSSSTTKQLEFFFAISWSIWYNRNMLVHNENGLPPLQIWEMAKSIVENFQEAIWWIFPPSNLFKWAE</sequence>
<evidence type="ECO:0000259" key="1">
    <source>
        <dbReference type="Pfam" id="PF13966"/>
    </source>
</evidence>
<dbReference type="EMBL" id="JAZDWU010000001">
    <property type="protein sequence ID" value="KAL0013414.1"/>
    <property type="molecule type" value="Genomic_DNA"/>
</dbReference>